<dbReference type="RefSeq" id="WP_095375234.1">
    <property type="nucleotide sequence ID" value="NZ_FXZC01000004.1"/>
</dbReference>
<dbReference type="EMBL" id="FXZC01000004">
    <property type="protein sequence ID" value="SMX85206.1"/>
    <property type="molecule type" value="Genomic_DNA"/>
</dbReference>
<evidence type="ECO:0000256" key="2">
    <source>
        <dbReference type="ARBA" id="ARBA00023002"/>
    </source>
</evidence>
<protein>
    <submittedName>
        <fullName evidence="3">NAD(P)-dependent dehydrogenase, short-chain alcohol dehydrogenase family</fullName>
    </submittedName>
</protein>
<dbReference type="PRINTS" id="PR00080">
    <property type="entry name" value="SDRFAMILY"/>
</dbReference>
<dbReference type="GO" id="GO:0016491">
    <property type="term" value="F:oxidoreductase activity"/>
    <property type="evidence" value="ECO:0007669"/>
    <property type="project" value="UniProtKB-KW"/>
</dbReference>
<dbReference type="Pfam" id="PF13561">
    <property type="entry name" value="adh_short_C2"/>
    <property type="match status" value="1"/>
</dbReference>
<dbReference type="InterPro" id="IPR036291">
    <property type="entry name" value="NAD(P)-bd_dom_sf"/>
</dbReference>
<dbReference type="Gene3D" id="3.40.50.720">
    <property type="entry name" value="NAD(P)-binding Rossmann-like Domain"/>
    <property type="match status" value="1"/>
</dbReference>
<evidence type="ECO:0000256" key="1">
    <source>
        <dbReference type="ARBA" id="ARBA00006484"/>
    </source>
</evidence>
<dbReference type="CDD" id="cd05233">
    <property type="entry name" value="SDR_c"/>
    <property type="match status" value="1"/>
</dbReference>
<keyword evidence="2" id="KW-0560">Oxidoreductase</keyword>
<dbReference type="Proteomes" id="UP000234333">
    <property type="component" value="Unassembled WGS sequence"/>
</dbReference>
<proteinExistence type="inferred from homology"/>
<dbReference type="PANTHER" id="PTHR24321:SF8">
    <property type="entry name" value="ESTRADIOL 17-BETA-DEHYDROGENASE 8-RELATED"/>
    <property type="match status" value="1"/>
</dbReference>
<gene>
    <name evidence="3" type="ORF">BC102111_02103</name>
</gene>
<dbReference type="AlphaFoldDB" id="A0A2H1JCI8"/>
<evidence type="ECO:0000313" key="4">
    <source>
        <dbReference type="Proteomes" id="UP000234333"/>
    </source>
</evidence>
<dbReference type="InterPro" id="IPR020904">
    <property type="entry name" value="Sc_DH/Rdtase_CS"/>
</dbReference>
<dbReference type="InterPro" id="IPR002347">
    <property type="entry name" value="SDR_fam"/>
</dbReference>
<dbReference type="GeneID" id="99774715"/>
<dbReference type="PANTHER" id="PTHR24321">
    <property type="entry name" value="DEHYDROGENASES, SHORT CHAIN"/>
    <property type="match status" value="1"/>
</dbReference>
<dbReference type="FunFam" id="3.40.50.720:FF:000084">
    <property type="entry name" value="Short-chain dehydrogenase reductase"/>
    <property type="match status" value="1"/>
</dbReference>
<dbReference type="PRINTS" id="PR00081">
    <property type="entry name" value="GDHRDH"/>
</dbReference>
<dbReference type="PROSITE" id="PS00061">
    <property type="entry name" value="ADH_SHORT"/>
    <property type="match status" value="1"/>
</dbReference>
<name>A0A2H1JCI8_9MICO</name>
<comment type="similarity">
    <text evidence="1">Belongs to the short-chain dehydrogenases/reductases (SDR) family.</text>
</comment>
<organism evidence="3 4">
    <name type="scientific">Brevibacterium casei CIP 102111</name>
    <dbReference type="NCBI Taxonomy" id="1255625"/>
    <lineage>
        <taxon>Bacteria</taxon>
        <taxon>Bacillati</taxon>
        <taxon>Actinomycetota</taxon>
        <taxon>Actinomycetes</taxon>
        <taxon>Micrococcales</taxon>
        <taxon>Brevibacteriaceae</taxon>
        <taxon>Brevibacterium</taxon>
    </lineage>
</organism>
<accession>A0A2H1JCI8</accession>
<sequence>MDMLGLTGARVLITAGAAGIGREIAQRFRDAGAEVWVTDIAETAVADAAETGLRATVSNAASEDEVRALAAEVAGLWGGLDVLVNNAGIAGPTGPIETLETAAWLTTFDVNIHSQFYCVKHFLPLLRTSGSASIVNLSSAAGRLGMAGRSPYSASKWAVVGLTKTLAIELGPEGIRCNAICPGAVDGPRIEAVIASKAQMLGVSVDEVTALYTGQASLGKLAAAADIGNMAVFLASTMASHVTGQAMAVDGNTEKLY</sequence>
<dbReference type="SUPFAM" id="SSF51735">
    <property type="entry name" value="NAD(P)-binding Rossmann-fold domains"/>
    <property type="match status" value="1"/>
</dbReference>
<reference evidence="3 4" key="1">
    <citation type="submission" date="2017-03" db="EMBL/GenBank/DDBJ databases">
        <authorList>
            <person name="Afonso C.L."/>
            <person name="Miller P.J."/>
            <person name="Scott M.A."/>
            <person name="Spackman E."/>
            <person name="Goraichik I."/>
            <person name="Dimitrov K.M."/>
            <person name="Suarez D.L."/>
            <person name="Swayne D.E."/>
        </authorList>
    </citation>
    <scope>NUCLEOTIDE SEQUENCE [LARGE SCALE GENOMIC DNA]</scope>
    <source>
        <strain evidence="3 4">CIP 102111</strain>
    </source>
</reference>
<evidence type="ECO:0000313" key="3">
    <source>
        <dbReference type="EMBL" id="SMX85206.1"/>
    </source>
</evidence>